<dbReference type="PANTHER" id="PTHR13050">
    <property type="entry name" value="USE1-LIKE PROTEIN"/>
    <property type="match status" value="1"/>
</dbReference>
<reference evidence="12 13" key="1">
    <citation type="journal article" date="2013" name="PLoS ONE">
        <title>Genomic and secretomic analyses reveal unique features of the lignocellulolytic enzyme system of Penicillium decumbens.</title>
        <authorList>
            <person name="Liu G."/>
            <person name="Zhang L."/>
            <person name="Wei X."/>
            <person name="Zou G."/>
            <person name="Qin Y."/>
            <person name="Ma L."/>
            <person name="Li J."/>
            <person name="Zheng H."/>
            <person name="Wang S."/>
            <person name="Wang C."/>
            <person name="Xun L."/>
            <person name="Zhao G.-P."/>
            <person name="Zhou Z."/>
            <person name="Qu Y."/>
        </authorList>
    </citation>
    <scope>NUCLEOTIDE SEQUENCE [LARGE SCALE GENOMIC DNA]</scope>
    <source>
        <strain evidence="13">114-2 / CGMCC 5302</strain>
    </source>
</reference>
<evidence type="ECO:0000256" key="9">
    <source>
        <dbReference type="ARBA" id="ARBA00023136"/>
    </source>
</evidence>
<gene>
    <name evidence="12" type="ORF">PDE_00145</name>
</gene>
<feature type="compositionally biased region" description="Polar residues" evidence="10">
    <location>
        <begin position="130"/>
        <end position="142"/>
    </location>
</feature>
<accession>S8AHL2</accession>
<dbReference type="eggNOG" id="ENOG502SCD1">
    <property type="taxonomic scope" value="Eukaryota"/>
</dbReference>
<keyword evidence="5" id="KW-0256">Endoplasmic reticulum</keyword>
<keyword evidence="6" id="KW-0931">ER-Golgi transport</keyword>
<dbReference type="Proteomes" id="UP000019376">
    <property type="component" value="Unassembled WGS sequence"/>
</dbReference>
<dbReference type="GO" id="GO:0015031">
    <property type="term" value="P:protein transport"/>
    <property type="evidence" value="ECO:0007669"/>
    <property type="project" value="UniProtKB-KW"/>
</dbReference>
<evidence type="ECO:0000256" key="7">
    <source>
        <dbReference type="ARBA" id="ARBA00022927"/>
    </source>
</evidence>
<evidence type="ECO:0000256" key="1">
    <source>
        <dbReference type="ARBA" id="ARBA00004163"/>
    </source>
</evidence>
<evidence type="ECO:0000256" key="5">
    <source>
        <dbReference type="ARBA" id="ARBA00022824"/>
    </source>
</evidence>
<sequence length="345" mass="37823">MTVTAFSISDSSPEFTLLNVARLFTRLEHNLLNPGSELHTLHKSELQRLRVSKNVEYARALLSQLERSLPQIKSVDQRHEAQSEIVRDRQLLKRMQIVLDEEESRAREDGDDDTAGDLDEEWKDLFSKPTAEQTTTPPSSDVPSKDDLSVAQKAETDHAKATTSTSAAQLQATTNTNTSSVSAFATASASESAPAEPTSTLRNRNVSQNQPITSLPTATSTGSNVQQNQTSVSNSNLSSKEDALSAARLEQEDLTGSLLSLASQLKASSQSFQATLENEKSVLDRAVSGIDKTSSTMEAAGQKMGMLRRMTEGKGWWGRMMLYAWIFGLWVVAILIVYVGPKLRF</sequence>
<feature type="region of interest" description="Disordered" evidence="10">
    <location>
        <begin position="126"/>
        <end position="239"/>
    </location>
</feature>
<evidence type="ECO:0000313" key="13">
    <source>
        <dbReference type="Proteomes" id="UP000019376"/>
    </source>
</evidence>
<feature type="compositionally biased region" description="Basic and acidic residues" evidence="10">
    <location>
        <begin position="143"/>
        <end position="160"/>
    </location>
</feature>
<feature type="compositionally biased region" description="Polar residues" evidence="10">
    <location>
        <begin position="201"/>
        <end position="238"/>
    </location>
</feature>
<evidence type="ECO:0008006" key="14">
    <source>
        <dbReference type="Google" id="ProtNLM"/>
    </source>
</evidence>
<comment type="subcellular location">
    <subcellularLocation>
        <location evidence="1">Endoplasmic reticulum membrane</location>
        <topology evidence="1">Single-pass type IV membrane protein</topology>
    </subcellularLocation>
</comment>
<evidence type="ECO:0000256" key="10">
    <source>
        <dbReference type="SAM" id="MobiDB-lite"/>
    </source>
</evidence>
<dbReference type="HOGENOM" id="CLU_027976_0_0_1"/>
<dbReference type="STRING" id="933388.S8AHL2"/>
<feature type="transmembrane region" description="Helical" evidence="11">
    <location>
        <begin position="316"/>
        <end position="339"/>
    </location>
</feature>
<protein>
    <recommendedName>
        <fullName evidence="14">Synaptobrevin</fullName>
    </recommendedName>
</protein>
<dbReference type="InterPro" id="IPR019150">
    <property type="entry name" value="Vesicle_transport_protein_Use1"/>
</dbReference>
<keyword evidence="9 11" id="KW-0472">Membrane</keyword>
<name>S8AHL2_PENO1</name>
<evidence type="ECO:0000256" key="2">
    <source>
        <dbReference type="ARBA" id="ARBA00007891"/>
    </source>
</evidence>
<dbReference type="OrthoDB" id="3231855at2759"/>
<dbReference type="GO" id="GO:0005484">
    <property type="term" value="F:SNAP receptor activity"/>
    <property type="evidence" value="ECO:0007669"/>
    <property type="project" value="TreeGrafter"/>
</dbReference>
<organism evidence="12 13">
    <name type="scientific">Penicillium oxalicum (strain 114-2 / CGMCC 5302)</name>
    <name type="common">Penicillium decumbens</name>
    <dbReference type="NCBI Taxonomy" id="933388"/>
    <lineage>
        <taxon>Eukaryota</taxon>
        <taxon>Fungi</taxon>
        <taxon>Dikarya</taxon>
        <taxon>Ascomycota</taxon>
        <taxon>Pezizomycotina</taxon>
        <taxon>Eurotiomycetes</taxon>
        <taxon>Eurotiomycetidae</taxon>
        <taxon>Eurotiales</taxon>
        <taxon>Aspergillaceae</taxon>
        <taxon>Penicillium</taxon>
    </lineage>
</organism>
<keyword evidence="7" id="KW-0653">Protein transport</keyword>
<evidence type="ECO:0000256" key="8">
    <source>
        <dbReference type="ARBA" id="ARBA00022989"/>
    </source>
</evidence>
<dbReference type="EMBL" id="KB644408">
    <property type="protein sequence ID" value="EPS25213.1"/>
    <property type="molecule type" value="Genomic_DNA"/>
</dbReference>
<keyword evidence="4 11" id="KW-0812">Transmembrane</keyword>
<dbReference type="GO" id="GO:0006890">
    <property type="term" value="P:retrograde vesicle-mediated transport, Golgi to endoplasmic reticulum"/>
    <property type="evidence" value="ECO:0007669"/>
    <property type="project" value="TreeGrafter"/>
</dbReference>
<dbReference type="PANTHER" id="PTHR13050:SF7">
    <property type="entry name" value="VESICLE TRANSPORT PROTEIN USE1"/>
    <property type="match status" value="1"/>
</dbReference>
<evidence type="ECO:0000256" key="11">
    <source>
        <dbReference type="SAM" id="Phobius"/>
    </source>
</evidence>
<keyword evidence="13" id="KW-1185">Reference proteome</keyword>
<evidence type="ECO:0000256" key="3">
    <source>
        <dbReference type="ARBA" id="ARBA00022448"/>
    </source>
</evidence>
<evidence type="ECO:0000256" key="4">
    <source>
        <dbReference type="ARBA" id="ARBA00022692"/>
    </source>
</evidence>
<keyword evidence="3" id="KW-0813">Transport</keyword>
<dbReference type="GO" id="GO:0031201">
    <property type="term" value="C:SNARE complex"/>
    <property type="evidence" value="ECO:0007669"/>
    <property type="project" value="TreeGrafter"/>
</dbReference>
<feature type="compositionally biased region" description="Low complexity" evidence="10">
    <location>
        <begin position="161"/>
        <end position="200"/>
    </location>
</feature>
<keyword evidence="8 11" id="KW-1133">Transmembrane helix</keyword>
<dbReference type="AlphaFoldDB" id="S8AHL2"/>
<dbReference type="GO" id="GO:0005789">
    <property type="term" value="C:endoplasmic reticulum membrane"/>
    <property type="evidence" value="ECO:0007669"/>
    <property type="project" value="UniProtKB-SubCell"/>
</dbReference>
<dbReference type="PhylomeDB" id="S8AHL2"/>
<evidence type="ECO:0000256" key="6">
    <source>
        <dbReference type="ARBA" id="ARBA00022892"/>
    </source>
</evidence>
<evidence type="ECO:0000313" key="12">
    <source>
        <dbReference type="EMBL" id="EPS25213.1"/>
    </source>
</evidence>
<proteinExistence type="inferred from homology"/>
<comment type="similarity">
    <text evidence="2">Belongs to the USE1 family.</text>
</comment>